<feature type="domain" description="Amine oxidase" evidence="1">
    <location>
        <begin position="105"/>
        <end position="321"/>
    </location>
</feature>
<dbReference type="PANTHER" id="PTHR16128:SF5">
    <property type="entry name" value="FAD_NAD(P)-BINDING OXIDOREDUCTASE FAMILY PROTEIN"/>
    <property type="match status" value="1"/>
</dbReference>
<name>A0A845V3Q9_9GAMM</name>
<dbReference type="RefSeq" id="WP_164210251.1">
    <property type="nucleotide sequence ID" value="NZ_JAAGSC010000031.1"/>
</dbReference>
<keyword evidence="3" id="KW-1185">Reference proteome</keyword>
<evidence type="ECO:0000313" key="3">
    <source>
        <dbReference type="Proteomes" id="UP000484885"/>
    </source>
</evidence>
<dbReference type="AlphaFoldDB" id="A0A845V3Q9"/>
<organism evidence="2 3">
    <name type="scientific">Wenzhouxiangella limi</name>
    <dbReference type="NCBI Taxonomy" id="2707351"/>
    <lineage>
        <taxon>Bacteria</taxon>
        <taxon>Pseudomonadati</taxon>
        <taxon>Pseudomonadota</taxon>
        <taxon>Gammaproteobacteria</taxon>
        <taxon>Chromatiales</taxon>
        <taxon>Wenzhouxiangellaceae</taxon>
        <taxon>Wenzhouxiangella</taxon>
    </lineage>
</organism>
<dbReference type="Pfam" id="PF13450">
    <property type="entry name" value="NAD_binding_8"/>
    <property type="match status" value="1"/>
</dbReference>
<dbReference type="Proteomes" id="UP000484885">
    <property type="component" value="Unassembled WGS sequence"/>
</dbReference>
<dbReference type="GO" id="GO:0016491">
    <property type="term" value="F:oxidoreductase activity"/>
    <property type="evidence" value="ECO:0007669"/>
    <property type="project" value="InterPro"/>
</dbReference>
<reference evidence="2 3" key="1">
    <citation type="submission" date="2020-02" db="EMBL/GenBank/DDBJ databases">
        <authorList>
            <person name="Zhang X.-Y."/>
        </authorList>
    </citation>
    <scope>NUCLEOTIDE SEQUENCE [LARGE SCALE GENOMIC DNA]</scope>
    <source>
        <strain evidence="2 3">C33</strain>
    </source>
</reference>
<evidence type="ECO:0000313" key="2">
    <source>
        <dbReference type="EMBL" id="NDY94871.1"/>
    </source>
</evidence>
<evidence type="ECO:0000259" key="1">
    <source>
        <dbReference type="Pfam" id="PF01593"/>
    </source>
</evidence>
<protein>
    <submittedName>
        <fullName evidence="2">FAD-dependent oxidoreductase</fullName>
    </submittedName>
</protein>
<dbReference type="SUPFAM" id="SSF51905">
    <property type="entry name" value="FAD/NAD(P)-binding domain"/>
    <property type="match status" value="1"/>
</dbReference>
<dbReference type="PRINTS" id="PR00419">
    <property type="entry name" value="ADXRDTASE"/>
</dbReference>
<dbReference type="Gene3D" id="3.50.50.60">
    <property type="entry name" value="FAD/NAD(P)-binding domain"/>
    <property type="match status" value="1"/>
</dbReference>
<sequence>MPHDVCVIGAGWSGLAAATELQRAGLDVVVVEKARGPGGRCATRRQDGFAFDHGGQYFTARSSAFAAAVEDWKRQGLVAAWAPEIHVFGRRPKLGQSSPAERLVALPGMNGVLKHLAGSLDCRFGWRAERLVHDGSEWNIHGASGAEPVKAAQLLLTAPPQQSADLLRGVSGLAERIAAVPMSPCWALMLGFEQPLEAGFDAAFDNDGPLSWLARNSSKPARDGEAWIAHASAQWSADHLEAPAEEVARALLAAFRSRVPAVAEVPPALLSAHRWRYALAPEPLNEACLVNQSRALVVAGDWCAGNRIEGAWTSGRAAAEVLSQWRD</sequence>
<comment type="caution">
    <text evidence="2">The sequence shown here is derived from an EMBL/GenBank/DDBJ whole genome shotgun (WGS) entry which is preliminary data.</text>
</comment>
<dbReference type="InterPro" id="IPR002937">
    <property type="entry name" value="Amino_oxidase"/>
</dbReference>
<dbReference type="EMBL" id="JAAGSC010000031">
    <property type="protein sequence ID" value="NDY94871.1"/>
    <property type="molecule type" value="Genomic_DNA"/>
</dbReference>
<accession>A0A845V3Q9</accession>
<gene>
    <name evidence="2" type="ORF">G3I74_03905</name>
</gene>
<dbReference type="PANTHER" id="PTHR16128">
    <property type="entry name" value="FAD/NAD(P)-BINDING OXIDOREDUCTASE FAMILY PROTEIN"/>
    <property type="match status" value="1"/>
</dbReference>
<dbReference type="Gene3D" id="3.90.660.10">
    <property type="match status" value="1"/>
</dbReference>
<proteinExistence type="predicted"/>
<dbReference type="InterPro" id="IPR036188">
    <property type="entry name" value="FAD/NAD-bd_sf"/>
</dbReference>
<dbReference type="Pfam" id="PF01593">
    <property type="entry name" value="Amino_oxidase"/>
    <property type="match status" value="1"/>
</dbReference>